<keyword evidence="2" id="KW-1185">Reference proteome</keyword>
<dbReference type="SUPFAM" id="SSF81593">
    <property type="entry name" value="Nucleotidyltransferase substrate binding subunit/domain"/>
    <property type="match status" value="1"/>
</dbReference>
<dbReference type="AlphaFoldDB" id="A0A4R1GEH9"/>
<evidence type="ECO:0000313" key="2">
    <source>
        <dbReference type="Proteomes" id="UP000295777"/>
    </source>
</evidence>
<dbReference type="EMBL" id="SMFV01000002">
    <property type="protein sequence ID" value="TCK05201.1"/>
    <property type="molecule type" value="Genomic_DNA"/>
</dbReference>
<comment type="caution">
    <text evidence="1">The sequence shown here is derived from an EMBL/GenBank/DDBJ whole genome shotgun (WGS) entry which is preliminary data.</text>
</comment>
<proteinExistence type="predicted"/>
<dbReference type="Gene3D" id="1.20.120.330">
    <property type="entry name" value="Nucleotidyltransferases domain 2"/>
    <property type="match status" value="1"/>
</dbReference>
<protein>
    <recommendedName>
        <fullName evidence="3">Nucleotidyltransferase substrate binding protein (TIGR01987 family)</fullName>
    </recommendedName>
</protein>
<evidence type="ECO:0008006" key="3">
    <source>
        <dbReference type="Google" id="ProtNLM"/>
    </source>
</evidence>
<dbReference type="Proteomes" id="UP000295777">
    <property type="component" value="Unassembled WGS sequence"/>
</dbReference>
<gene>
    <name evidence="1" type="ORF">CLV27_0626</name>
</gene>
<dbReference type="RefSeq" id="WP_132525711.1">
    <property type="nucleotide sequence ID" value="NZ_SMFV01000002.1"/>
</dbReference>
<dbReference type="OrthoDB" id="13547at2"/>
<name>A0A4R1GEH9_9BACT</name>
<reference evidence="1 2" key="1">
    <citation type="submission" date="2019-03" db="EMBL/GenBank/DDBJ databases">
        <title>Genomic Encyclopedia of Archaeal and Bacterial Type Strains, Phase II (KMG-II): from individual species to whole genera.</title>
        <authorList>
            <person name="Goeker M."/>
        </authorList>
    </citation>
    <scope>NUCLEOTIDE SEQUENCE [LARGE SCALE GENOMIC DNA]</scope>
    <source>
        <strain evidence="1 2">DSM 24425</strain>
    </source>
</reference>
<evidence type="ECO:0000313" key="1">
    <source>
        <dbReference type="EMBL" id="TCK05201.1"/>
    </source>
</evidence>
<sequence>MRKLEVFLKNLKDFKNNLEWLKKSLKKCQGLVDKDPKSLTDSQLEAIEALFSRFSRSVDMLINRILRGIDILEFEDVGTKLDIAIRAEKRGFVENFEELMALKDLRNELAHEYVGERLHEKLKEVIYASKKLLKISERVISYAENELLPKFKRN</sequence>
<organism evidence="1 2">
    <name type="scientific">Phorcysia thermohydrogeniphila</name>
    <dbReference type="NCBI Taxonomy" id="936138"/>
    <lineage>
        <taxon>Bacteria</taxon>
        <taxon>Pseudomonadati</taxon>
        <taxon>Aquificota</taxon>
        <taxon>Aquificia</taxon>
        <taxon>Desulfurobacteriales</taxon>
        <taxon>Desulfurobacteriaceae</taxon>
        <taxon>Phorcysia</taxon>
    </lineage>
</organism>
<accession>A0A4R1GEH9</accession>